<dbReference type="KEGG" id="dfa:DFA_00702"/>
<dbReference type="RefSeq" id="XP_004358687.1">
    <property type="nucleotide sequence ID" value="XM_004358630.1"/>
</dbReference>
<name>F4PTA1_CACFS</name>
<reference evidence="3" key="1">
    <citation type="journal article" date="2011" name="Genome Res.">
        <title>Phylogeny-wide analysis of social amoeba genomes highlights ancient origins for complex intercellular communication.</title>
        <authorList>
            <person name="Heidel A.J."/>
            <person name="Lawal H.M."/>
            <person name="Felder M."/>
            <person name="Schilde C."/>
            <person name="Helps N.R."/>
            <person name="Tunggal B."/>
            <person name="Rivero F."/>
            <person name="John U."/>
            <person name="Schleicher M."/>
            <person name="Eichinger L."/>
            <person name="Platzer M."/>
            <person name="Noegel A.A."/>
            <person name="Schaap P."/>
            <person name="Gloeckner G."/>
        </authorList>
    </citation>
    <scope>NUCLEOTIDE SEQUENCE [LARGE SCALE GENOMIC DNA]</scope>
    <source>
        <strain evidence="3">SH3</strain>
    </source>
</reference>
<gene>
    <name evidence="2" type="ORF">DFA_00702</name>
</gene>
<feature type="transmembrane region" description="Helical" evidence="1">
    <location>
        <begin position="99"/>
        <end position="120"/>
    </location>
</feature>
<keyword evidence="1" id="KW-1133">Transmembrane helix</keyword>
<keyword evidence="3" id="KW-1185">Reference proteome</keyword>
<dbReference type="Proteomes" id="UP000007797">
    <property type="component" value="Unassembled WGS sequence"/>
</dbReference>
<keyword evidence="1" id="KW-0472">Membrane</keyword>
<dbReference type="AlphaFoldDB" id="F4PTA1"/>
<evidence type="ECO:0000256" key="1">
    <source>
        <dbReference type="SAM" id="Phobius"/>
    </source>
</evidence>
<keyword evidence="1" id="KW-0812">Transmembrane</keyword>
<proteinExistence type="predicted"/>
<evidence type="ECO:0008006" key="4">
    <source>
        <dbReference type="Google" id="ProtNLM"/>
    </source>
</evidence>
<dbReference type="EMBL" id="GL883010">
    <property type="protein sequence ID" value="EGG20837.1"/>
    <property type="molecule type" value="Genomic_DNA"/>
</dbReference>
<evidence type="ECO:0000313" key="2">
    <source>
        <dbReference type="EMBL" id="EGG20837.1"/>
    </source>
</evidence>
<sequence>MRMFQANPFSNNHQVLSSSYMDNPTGYQYVVLPKTYFSPLIFALISACAGEFIKTCLFKIANPSYPTSLSKPSLPFKTVAILCVYYHLCSNTFETNPLIKYINIPTFHSSIIIFVIMLVANYMDIFPSVTNGPGSATKTTSNPTSVTTPSKYKVDKRSLAIERPSFYSTKYD</sequence>
<dbReference type="GeneID" id="14874164"/>
<organism evidence="2 3">
    <name type="scientific">Cavenderia fasciculata</name>
    <name type="common">Slime mold</name>
    <name type="synonym">Dictyostelium fasciculatum</name>
    <dbReference type="NCBI Taxonomy" id="261658"/>
    <lineage>
        <taxon>Eukaryota</taxon>
        <taxon>Amoebozoa</taxon>
        <taxon>Evosea</taxon>
        <taxon>Eumycetozoa</taxon>
        <taxon>Dictyostelia</taxon>
        <taxon>Acytosteliales</taxon>
        <taxon>Cavenderiaceae</taxon>
        <taxon>Cavenderia</taxon>
    </lineage>
</organism>
<evidence type="ECO:0000313" key="3">
    <source>
        <dbReference type="Proteomes" id="UP000007797"/>
    </source>
</evidence>
<protein>
    <recommendedName>
        <fullName evidence="4">Transmembrane protein</fullName>
    </recommendedName>
</protein>
<accession>F4PTA1</accession>